<evidence type="ECO:0000313" key="2">
    <source>
        <dbReference type="Proteomes" id="UP000298390"/>
    </source>
</evidence>
<protein>
    <submittedName>
        <fullName evidence="1">Uncharacterized protein</fullName>
    </submittedName>
</protein>
<organism evidence="1 2">
    <name type="scientific">Rhodofomes roseus</name>
    <dbReference type="NCBI Taxonomy" id="34475"/>
    <lineage>
        <taxon>Eukaryota</taxon>
        <taxon>Fungi</taxon>
        <taxon>Dikarya</taxon>
        <taxon>Basidiomycota</taxon>
        <taxon>Agaricomycotina</taxon>
        <taxon>Agaricomycetes</taxon>
        <taxon>Polyporales</taxon>
        <taxon>Rhodofomes</taxon>
    </lineage>
</organism>
<reference evidence="1 2" key="1">
    <citation type="submission" date="2019-01" db="EMBL/GenBank/DDBJ databases">
        <title>Genome sequencing of the rare red list fungi Fomitopsis rosea.</title>
        <authorList>
            <person name="Buettner E."/>
            <person name="Kellner H."/>
        </authorList>
    </citation>
    <scope>NUCLEOTIDE SEQUENCE [LARGE SCALE GENOMIC DNA]</scope>
    <source>
        <strain evidence="1 2">DSM 105464</strain>
    </source>
</reference>
<comment type="caution">
    <text evidence="1">The sequence shown here is derived from an EMBL/GenBank/DDBJ whole genome shotgun (WGS) entry which is preliminary data.</text>
</comment>
<gene>
    <name evidence="1" type="ORF">EVJ58_g8646</name>
</gene>
<evidence type="ECO:0000313" key="1">
    <source>
        <dbReference type="EMBL" id="TFY54796.1"/>
    </source>
</evidence>
<dbReference type="Proteomes" id="UP000298390">
    <property type="component" value="Unassembled WGS sequence"/>
</dbReference>
<dbReference type="EMBL" id="SEKV01000658">
    <property type="protein sequence ID" value="TFY54796.1"/>
    <property type="molecule type" value="Genomic_DNA"/>
</dbReference>
<sequence length="63" mass="6512">MPAHAAAPTAPSDVPGKGISKEEVLDVAGRIAAALDAPGPERPAAQMALMTFIARNRSVIQIY</sequence>
<accession>A0A4Y9XXC1</accession>
<name>A0A4Y9XXC1_9APHY</name>
<dbReference type="AlphaFoldDB" id="A0A4Y9XXC1"/>
<proteinExistence type="predicted"/>